<evidence type="ECO:0000256" key="2">
    <source>
        <dbReference type="ARBA" id="ARBA00001974"/>
    </source>
</evidence>
<protein>
    <recommendedName>
        <fullName evidence="4">Urocanate reductase</fullName>
        <ecNumber evidence="3">1.3.99.33</ecNumber>
    </recommendedName>
</protein>
<comment type="cofactor">
    <cofactor evidence="2">
        <name>FAD</name>
        <dbReference type="ChEBI" id="CHEBI:57692"/>
    </cofactor>
</comment>
<dbReference type="EMBL" id="JBHSSD010000026">
    <property type="protein sequence ID" value="MFC6164169.1"/>
    <property type="molecule type" value="Genomic_DNA"/>
</dbReference>
<dbReference type="Pfam" id="PF04205">
    <property type="entry name" value="FMN_bind"/>
    <property type="match status" value="1"/>
</dbReference>
<dbReference type="PANTHER" id="PTHR43400:SF10">
    <property type="entry name" value="3-OXOSTEROID 1-DEHYDROGENASE"/>
    <property type="match status" value="1"/>
</dbReference>
<comment type="cofactor">
    <cofactor evidence="1">
        <name>FMN</name>
        <dbReference type="ChEBI" id="CHEBI:58210"/>
    </cofactor>
</comment>
<dbReference type="SUPFAM" id="SSF51905">
    <property type="entry name" value="FAD/NAD(P)-binding domain"/>
    <property type="match status" value="1"/>
</dbReference>
<dbReference type="Gene3D" id="3.90.700.10">
    <property type="entry name" value="Succinate dehydrogenase/fumarate reductase flavoprotein, catalytic domain"/>
    <property type="match status" value="1"/>
</dbReference>
<reference evidence="11" key="1">
    <citation type="journal article" date="2019" name="Int. J. Syst. Evol. Microbiol.">
        <title>The Global Catalogue of Microorganisms (GCM) 10K type strain sequencing project: providing services to taxonomists for standard genome sequencing and annotation.</title>
        <authorList>
            <consortium name="The Broad Institute Genomics Platform"/>
            <consortium name="The Broad Institute Genome Sequencing Center for Infectious Disease"/>
            <person name="Wu L."/>
            <person name="Ma J."/>
        </authorList>
    </citation>
    <scope>NUCLEOTIDE SEQUENCE [LARGE SCALE GENOMIC DNA]</scope>
    <source>
        <strain evidence="11">CCM 8932</strain>
    </source>
</reference>
<dbReference type="EC" id="1.3.99.33" evidence="3"/>
<dbReference type="Proteomes" id="UP001596253">
    <property type="component" value="Unassembled WGS sequence"/>
</dbReference>
<evidence type="ECO:0000256" key="3">
    <source>
        <dbReference type="ARBA" id="ARBA00013137"/>
    </source>
</evidence>
<keyword evidence="6" id="KW-0274">FAD</keyword>
<name>A0ABW1R4R4_9LACO</name>
<feature type="domain" description="FMN-binding" evidence="9">
    <location>
        <begin position="709"/>
        <end position="783"/>
    </location>
</feature>
<dbReference type="Pfam" id="PF03358">
    <property type="entry name" value="FMN_red"/>
    <property type="match status" value="1"/>
</dbReference>
<dbReference type="Gene3D" id="3.40.50.360">
    <property type="match status" value="1"/>
</dbReference>
<dbReference type="Pfam" id="PF00890">
    <property type="entry name" value="FAD_binding_2"/>
    <property type="match status" value="1"/>
</dbReference>
<dbReference type="RefSeq" id="WP_137640373.1">
    <property type="nucleotide sequence ID" value="NZ_BJDK01000019.1"/>
</dbReference>
<evidence type="ECO:0000259" key="9">
    <source>
        <dbReference type="SMART" id="SM00900"/>
    </source>
</evidence>
<dbReference type="PANTHER" id="PTHR43400">
    <property type="entry name" value="FUMARATE REDUCTASE"/>
    <property type="match status" value="1"/>
</dbReference>
<dbReference type="InterPro" id="IPR036188">
    <property type="entry name" value="FAD/NAD-bd_sf"/>
</dbReference>
<sequence length="784" mass="85558">MKLVAIVGTNAEKSYNRELLHYMQHHFSAQVSMTVAEIDQVPLFKEPSKDAELPAAVQTLADQIDAADGVIIGVPEYDHAVPAALKSVIEWLSYSVHPLNGKPLMIVGTSLGIQGTSRAQDELRLILNSPGVGATVLPGNEFMLSFAPKAFDDQGSLVDQKTISFLESCFVHFTQLVKMQNGTPALAVKWQGNYDVIVLGFGGAGASAARFAADNGARVLVVETAPYGREGGNTRYSAQHVVMGENLKDLTDYYHGLNGAFVTPEKTLQAYLRGMSQIPAYFENYLGIKAVSWKHDVKPGDAVDMKKTMAEYPELKGSETVDFALVHKRDKDAGLWKVLRQEVMDRTDKIDVWLESRAQKLIQEPGTGIIRGVQIKRHDQVINVHAKNGVVLAMGGFENNPELVQTYLHSKRLTPLGTLYNRGDGVKMAQTVGAKMWHMANYESHGVLPGLTFKEADNERGRQLNWPLLKQGSILVTADDGTRYFPEDAPHRHGHIKTHGSWLIPMKNLHPYLIFDQAQYNDFKQELATNGRLPYPQFMDKLISADSLAKLATQMNVPADNLAKTVARFNQFKAAGEDYEFGRHVESMRAFDDGPYYSIAVANDVLNTQGGPERNEKAQILGVNNQPIPHLYGAGELGGIVSNCYQGGGNLAECLIFGKLAGEQAATEKADADDVEADDVNGVNDIVDTENAAKVDLGANQYLGSSNSGLGGKITVRVTYRAQQIENVEVVQHHESEDVGLVAVDQVPKEIVAANSTDVDAISGASASSRAIKEAVQDALKHVK</sequence>
<evidence type="ECO:0000256" key="4">
    <source>
        <dbReference type="ARBA" id="ARBA00015872"/>
    </source>
</evidence>
<comment type="catalytic activity">
    <reaction evidence="8">
        <text>dihydrourocanate + A = urocanate + AH2</text>
        <dbReference type="Rhea" id="RHEA:36059"/>
        <dbReference type="ChEBI" id="CHEBI:13193"/>
        <dbReference type="ChEBI" id="CHEBI:17499"/>
        <dbReference type="ChEBI" id="CHEBI:27247"/>
        <dbReference type="ChEBI" id="CHEBI:72991"/>
        <dbReference type="EC" id="1.3.99.33"/>
    </reaction>
</comment>
<comment type="caution">
    <text evidence="10">The sequence shown here is derived from an EMBL/GenBank/DDBJ whole genome shotgun (WGS) entry which is preliminary data.</text>
</comment>
<dbReference type="SUPFAM" id="SSF52218">
    <property type="entry name" value="Flavoproteins"/>
    <property type="match status" value="1"/>
</dbReference>
<keyword evidence="7" id="KW-0560">Oxidoreductase</keyword>
<gene>
    <name evidence="10" type="ORF">ACFP3T_05735</name>
</gene>
<accession>A0ABW1R4R4</accession>
<dbReference type="InterPro" id="IPR029039">
    <property type="entry name" value="Flavoprotein-like_sf"/>
</dbReference>
<evidence type="ECO:0000256" key="7">
    <source>
        <dbReference type="ARBA" id="ARBA00023002"/>
    </source>
</evidence>
<evidence type="ECO:0000313" key="10">
    <source>
        <dbReference type="EMBL" id="MFC6164169.1"/>
    </source>
</evidence>
<evidence type="ECO:0000313" key="11">
    <source>
        <dbReference type="Proteomes" id="UP001596253"/>
    </source>
</evidence>
<dbReference type="InterPro" id="IPR005025">
    <property type="entry name" value="FMN_Rdtase-like_dom"/>
</dbReference>
<dbReference type="Gene3D" id="3.50.50.60">
    <property type="entry name" value="FAD/NAD(P)-binding domain"/>
    <property type="match status" value="1"/>
</dbReference>
<dbReference type="SUPFAM" id="SSF56425">
    <property type="entry name" value="Succinate dehydrogenase/fumarate reductase flavoprotein, catalytic domain"/>
    <property type="match status" value="1"/>
</dbReference>
<dbReference type="InterPro" id="IPR027477">
    <property type="entry name" value="Succ_DH/fumarate_Rdtase_cat_sf"/>
</dbReference>
<keyword evidence="11" id="KW-1185">Reference proteome</keyword>
<dbReference type="Gene3D" id="3.90.1010.20">
    <property type="match status" value="1"/>
</dbReference>
<dbReference type="SMART" id="SM00900">
    <property type="entry name" value="FMN_bind"/>
    <property type="match status" value="1"/>
</dbReference>
<dbReference type="InterPro" id="IPR007329">
    <property type="entry name" value="FMN-bd"/>
</dbReference>
<evidence type="ECO:0000256" key="1">
    <source>
        <dbReference type="ARBA" id="ARBA00001917"/>
    </source>
</evidence>
<proteinExistence type="predicted"/>
<dbReference type="InterPro" id="IPR003953">
    <property type="entry name" value="FAD-dep_OxRdtase_2_FAD-bd"/>
</dbReference>
<dbReference type="InterPro" id="IPR050315">
    <property type="entry name" value="FAD-oxidoreductase_2"/>
</dbReference>
<evidence type="ECO:0000256" key="6">
    <source>
        <dbReference type="ARBA" id="ARBA00022827"/>
    </source>
</evidence>
<evidence type="ECO:0000256" key="5">
    <source>
        <dbReference type="ARBA" id="ARBA00022630"/>
    </source>
</evidence>
<keyword evidence="5" id="KW-0285">Flavoprotein</keyword>
<organism evidence="10 11">
    <name type="scientific">Lactiplantibacillus dongliensis</name>
    <dbReference type="NCBI Taxonomy" id="2559919"/>
    <lineage>
        <taxon>Bacteria</taxon>
        <taxon>Bacillati</taxon>
        <taxon>Bacillota</taxon>
        <taxon>Bacilli</taxon>
        <taxon>Lactobacillales</taxon>
        <taxon>Lactobacillaceae</taxon>
        <taxon>Lactiplantibacillus</taxon>
    </lineage>
</organism>
<evidence type="ECO:0000256" key="8">
    <source>
        <dbReference type="ARBA" id="ARBA00049922"/>
    </source>
</evidence>